<reference evidence="1" key="1">
    <citation type="submission" date="2024-12" db="EMBL/GenBank/DDBJ databases">
        <title>Comparative genomics and development of molecular markers within Purpureocillium lilacinum and among Purpureocillium species.</title>
        <authorList>
            <person name="Yeh Z.-Y."/>
            <person name="Ni N.-T."/>
            <person name="Lo P.-H."/>
            <person name="Mushyakhwo K."/>
            <person name="Lin C.-F."/>
            <person name="Nai Y.-S."/>
        </authorList>
    </citation>
    <scope>NUCLEOTIDE SEQUENCE</scope>
    <source>
        <strain evidence="1">NCHU-NPUST-175</strain>
    </source>
</reference>
<comment type="caution">
    <text evidence="1">The sequence shown here is derived from an EMBL/GenBank/DDBJ whole genome shotgun (WGS) entry which is preliminary data.</text>
</comment>
<evidence type="ECO:0000313" key="2">
    <source>
        <dbReference type="Proteomes" id="UP001638806"/>
    </source>
</evidence>
<name>A0ACC4DLM6_PURLI</name>
<gene>
    <name evidence="1" type="ORF">ACCO45_007591</name>
</gene>
<organism evidence="1 2">
    <name type="scientific">Purpureocillium lilacinum</name>
    <name type="common">Paecilomyces lilacinus</name>
    <dbReference type="NCBI Taxonomy" id="33203"/>
    <lineage>
        <taxon>Eukaryota</taxon>
        <taxon>Fungi</taxon>
        <taxon>Dikarya</taxon>
        <taxon>Ascomycota</taxon>
        <taxon>Pezizomycotina</taxon>
        <taxon>Sordariomycetes</taxon>
        <taxon>Hypocreomycetidae</taxon>
        <taxon>Hypocreales</taxon>
        <taxon>Ophiocordycipitaceae</taxon>
        <taxon>Purpureocillium</taxon>
    </lineage>
</organism>
<evidence type="ECO:0000313" key="1">
    <source>
        <dbReference type="EMBL" id="KAL3957013.1"/>
    </source>
</evidence>
<sequence>MSGASINSAMDAAYYVDKQTGFVPRQMTLQGLPEPWDIWEATLDGLKRGALMHNDSVQFLDSHQRAREELKAKAWRRAIEEMPALCTKGLARCERYLRRARHVLAFLVQIHAHTIPSADPVVIPRSLFWVWQGAEDVEGSTEMLKKTSTPTAAQSPLIPALDAYLGLDESEEKAGFLNRVSAYMIRQHQTYLQEIRSGGRPIRTFVEPSTIDSSGDPLVVSEYNAAAAAIKRFRDAHLMIVSKYIIVPDRKAKPELTRMGKGAVTSAASGQHREGDNQGVGKPAEVASLIATLKAFRDQAAAMLIE</sequence>
<accession>A0ACC4DLM6</accession>
<protein>
    <submittedName>
        <fullName evidence="1">Uncharacterized protein</fullName>
    </submittedName>
</protein>
<dbReference type="Proteomes" id="UP001638806">
    <property type="component" value="Unassembled WGS sequence"/>
</dbReference>
<dbReference type="EMBL" id="JBGNUJ010000007">
    <property type="protein sequence ID" value="KAL3957013.1"/>
    <property type="molecule type" value="Genomic_DNA"/>
</dbReference>
<proteinExistence type="predicted"/>
<keyword evidence="2" id="KW-1185">Reference proteome</keyword>